<evidence type="ECO:0000313" key="2">
    <source>
        <dbReference type="Proteomes" id="UP000178501"/>
    </source>
</evidence>
<dbReference type="EMBL" id="MHIK01000056">
    <property type="protein sequence ID" value="OGY50732.1"/>
    <property type="molecule type" value="Genomic_DNA"/>
</dbReference>
<protein>
    <submittedName>
        <fullName evidence="1">Uncharacterized protein</fullName>
    </submittedName>
</protein>
<dbReference type="AlphaFoldDB" id="A0A1G1YEF7"/>
<dbReference type="Proteomes" id="UP000178501">
    <property type="component" value="Unassembled WGS sequence"/>
</dbReference>
<name>A0A1G1YEF7_9BACT</name>
<reference evidence="1 2" key="1">
    <citation type="journal article" date="2016" name="Nat. Commun.">
        <title>Thousands of microbial genomes shed light on interconnected biogeochemical processes in an aquifer system.</title>
        <authorList>
            <person name="Anantharaman K."/>
            <person name="Brown C.T."/>
            <person name="Hug L.A."/>
            <person name="Sharon I."/>
            <person name="Castelle C.J."/>
            <person name="Probst A.J."/>
            <person name="Thomas B.C."/>
            <person name="Singh A."/>
            <person name="Wilkins M.J."/>
            <person name="Karaoz U."/>
            <person name="Brodie E.L."/>
            <person name="Williams K.H."/>
            <person name="Hubbard S.S."/>
            <person name="Banfield J.F."/>
        </authorList>
    </citation>
    <scope>NUCLEOTIDE SEQUENCE [LARGE SCALE GENOMIC DNA]</scope>
</reference>
<organism evidence="1 2">
    <name type="scientific">Candidatus Buchananbacteria bacterium RIFCSPHIGHO2_02_FULL_45_11b</name>
    <dbReference type="NCBI Taxonomy" id="1797541"/>
    <lineage>
        <taxon>Bacteria</taxon>
        <taxon>Candidatus Buchananiibacteriota</taxon>
    </lineage>
</organism>
<sequence length="167" mass="19066">MRFSEYNPIPQEESAEAAPYDYIAERLKGMKKGGYLPEAIEKTRLYEEKKQQQRENRLKRIIALLEAGAKKDLAAEGGNFRFGFEQINEHTNRAISGEPMPLADNSLPGYAIFLEDKSNPRNSLVVMELLRPDIDRKVKIEDLDSEYRISSFAEDIGEAVKQLKEQG</sequence>
<comment type="caution">
    <text evidence="1">The sequence shown here is derived from an EMBL/GenBank/DDBJ whole genome shotgun (WGS) entry which is preliminary data.</text>
</comment>
<proteinExistence type="predicted"/>
<gene>
    <name evidence="1" type="ORF">A3J65_00895</name>
</gene>
<evidence type="ECO:0000313" key="1">
    <source>
        <dbReference type="EMBL" id="OGY50732.1"/>
    </source>
</evidence>
<accession>A0A1G1YEF7</accession>